<dbReference type="AlphaFoldDB" id="A0A4S8LCB4"/>
<feature type="compositionally biased region" description="Polar residues" evidence="1">
    <location>
        <begin position="240"/>
        <end position="249"/>
    </location>
</feature>
<proteinExistence type="predicted"/>
<evidence type="ECO:0000256" key="1">
    <source>
        <dbReference type="SAM" id="MobiDB-lite"/>
    </source>
</evidence>
<name>A0A4S8LCB4_DENBC</name>
<gene>
    <name evidence="2" type="ORF">K435DRAFT_868258</name>
    <name evidence="3" type="ORF">K435DRAFT_868260</name>
</gene>
<organism evidence="3 4">
    <name type="scientific">Dendrothele bispora (strain CBS 962.96)</name>
    <dbReference type="NCBI Taxonomy" id="1314807"/>
    <lineage>
        <taxon>Eukaryota</taxon>
        <taxon>Fungi</taxon>
        <taxon>Dikarya</taxon>
        <taxon>Basidiomycota</taxon>
        <taxon>Agaricomycotina</taxon>
        <taxon>Agaricomycetes</taxon>
        <taxon>Agaricomycetidae</taxon>
        <taxon>Agaricales</taxon>
        <taxon>Agaricales incertae sedis</taxon>
        <taxon>Dendrothele</taxon>
    </lineage>
</organism>
<feature type="region of interest" description="Disordered" evidence="1">
    <location>
        <begin position="66"/>
        <end position="146"/>
    </location>
</feature>
<dbReference type="Proteomes" id="UP000297245">
    <property type="component" value="Unassembled WGS sequence"/>
</dbReference>
<evidence type="ECO:0000313" key="2">
    <source>
        <dbReference type="EMBL" id="THU86467.1"/>
    </source>
</evidence>
<protein>
    <submittedName>
        <fullName evidence="3">Uncharacterized protein</fullName>
    </submittedName>
</protein>
<sequence>MSDDEVTVQQIKDSATVLRQYANLTTLHAERLLKNMLSPQDLHVIRRHIGQIRRVLLGTDLAFQKPPFHMRSPPQNSPTTHPRRSKKPLTKVPNATSWYDHIERDTPKDSQPYPGRPENQQSQVYTSSTTGDTMSHLVSSTTTPETKQEVYILRKGVPALTPSTRTFPASPPIPSLPRQNHFVRIGSVTSVGIRPRNPVQPVNIKSSLTKEQNNIPSQHPNTPPTSPCIPTSPSLIPRLPSNQTSPVSIQFPSKLGQRERNFDFWTTEMAPKHAIEKNFEGSKAEVVPMWW</sequence>
<dbReference type="EMBL" id="ML179496">
    <property type="protein sequence ID" value="THU86469.1"/>
    <property type="molecule type" value="Genomic_DNA"/>
</dbReference>
<feature type="compositionally biased region" description="Polar residues" evidence="1">
    <location>
        <begin position="118"/>
        <end position="145"/>
    </location>
</feature>
<evidence type="ECO:0000313" key="3">
    <source>
        <dbReference type="EMBL" id="THU86469.1"/>
    </source>
</evidence>
<evidence type="ECO:0000313" key="4">
    <source>
        <dbReference type="Proteomes" id="UP000297245"/>
    </source>
</evidence>
<feature type="region of interest" description="Disordered" evidence="1">
    <location>
        <begin position="211"/>
        <end position="249"/>
    </location>
</feature>
<feature type="compositionally biased region" description="Low complexity" evidence="1">
    <location>
        <begin position="228"/>
        <end position="237"/>
    </location>
</feature>
<keyword evidence="4" id="KW-1185">Reference proteome</keyword>
<dbReference type="EMBL" id="ML179496">
    <property type="protein sequence ID" value="THU86467.1"/>
    <property type="molecule type" value="Genomic_DNA"/>
</dbReference>
<accession>A0A4S8LCB4</accession>
<reference evidence="3 4" key="1">
    <citation type="journal article" date="2019" name="Nat. Ecol. Evol.">
        <title>Megaphylogeny resolves global patterns of mushroom evolution.</title>
        <authorList>
            <person name="Varga T."/>
            <person name="Krizsan K."/>
            <person name="Foldi C."/>
            <person name="Dima B."/>
            <person name="Sanchez-Garcia M."/>
            <person name="Sanchez-Ramirez S."/>
            <person name="Szollosi G.J."/>
            <person name="Szarkandi J.G."/>
            <person name="Papp V."/>
            <person name="Albert L."/>
            <person name="Andreopoulos W."/>
            <person name="Angelini C."/>
            <person name="Antonin V."/>
            <person name="Barry K.W."/>
            <person name="Bougher N.L."/>
            <person name="Buchanan P."/>
            <person name="Buyck B."/>
            <person name="Bense V."/>
            <person name="Catcheside P."/>
            <person name="Chovatia M."/>
            <person name="Cooper J."/>
            <person name="Damon W."/>
            <person name="Desjardin D."/>
            <person name="Finy P."/>
            <person name="Geml J."/>
            <person name="Haridas S."/>
            <person name="Hughes K."/>
            <person name="Justo A."/>
            <person name="Karasinski D."/>
            <person name="Kautmanova I."/>
            <person name="Kiss B."/>
            <person name="Kocsube S."/>
            <person name="Kotiranta H."/>
            <person name="LaButti K.M."/>
            <person name="Lechner B.E."/>
            <person name="Liimatainen K."/>
            <person name="Lipzen A."/>
            <person name="Lukacs Z."/>
            <person name="Mihaltcheva S."/>
            <person name="Morgado L.N."/>
            <person name="Niskanen T."/>
            <person name="Noordeloos M.E."/>
            <person name="Ohm R.A."/>
            <person name="Ortiz-Santana B."/>
            <person name="Ovrebo C."/>
            <person name="Racz N."/>
            <person name="Riley R."/>
            <person name="Savchenko A."/>
            <person name="Shiryaev A."/>
            <person name="Soop K."/>
            <person name="Spirin V."/>
            <person name="Szebenyi C."/>
            <person name="Tomsovsky M."/>
            <person name="Tulloss R.E."/>
            <person name="Uehling J."/>
            <person name="Grigoriev I.V."/>
            <person name="Vagvolgyi C."/>
            <person name="Papp T."/>
            <person name="Martin F.M."/>
            <person name="Miettinen O."/>
            <person name="Hibbett D.S."/>
            <person name="Nagy L.G."/>
        </authorList>
    </citation>
    <scope>NUCLEOTIDE SEQUENCE [LARGE SCALE GENOMIC DNA]</scope>
    <source>
        <strain evidence="3 4">CBS 962.96</strain>
    </source>
</reference>